<dbReference type="Pfam" id="PF07004">
    <property type="entry name" value="SHIPPO-rpt"/>
    <property type="match status" value="1"/>
</dbReference>
<evidence type="ECO:0000313" key="2">
    <source>
        <dbReference type="Proteomes" id="UP001374579"/>
    </source>
</evidence>
<name>A0AAN9BAQ9_9CAEN</name>
<proteinExistence type="predicted"/>
<dbReference type="EMBL" id="JBAMIC010000010">
    <property type="protein sequence ID" value="KAK7101646.1"/>
    <property type="molecule type" value="Genomic_DNA"/>
</dbReference>
<dbReference type="InterPro" id="IPR010736">
    <property type="entry name" value="SHIPPO-rpt"/>
</dbReference>
<accession>A0AAN9BAQ9</accession>
<evidence type="ECO:0000313" key="1">
    <source>
        <dbReference type="EMBL" id="KAK7101646.1"/>
    </source>
</evidence>
<dbReference type="PANTHER" id="PTHR21580:SF28">
    <property type="entry name" value="BOREALIN N-TERMINAL DOMAIN-CONTAINING PROTEIN-RELATED"/>
    <property type="match status" value="1"/>
</dbReference>
<dbReference type="AlphaFoldDB" id="A0AAN9BAQ9"/>
<dbReference type="PANTHER" id="PTHR21580">
    <property type="entry name" value="SHIPPO-1-RELATED"/>
    <property type="match status" value="1"/>
</dbReference>
<organism evidence="1 2">
    <name type="scientific">Littorina saxatilis</name>
    <dbReference type="NCBI Taxonomy" id="31220"/>
    <lineage>
        <taxon>Eukaryota</taxon>
        <taxon>Metazoa</taxon>
        <taxon>Spiralia</taxon>
        <taxon>Lophotrochozoa</taxon>
        <taxon>Mollusca</taxon>
        <taxon>Gastropoda</taxon>
        <taxon>Caenogastropoda</taxon>
        <taxon>Littorinimorpha</taxon>
        <taxon>Littorinoidea</taxon>
        <taxon>Littorinidae</taxon>
        <taxon>Littorina</taxon>
    </lineage>
</organism>
<sequence>MLAGPANYSLPSVDLTKLKNPEWSILNRNIFNPEGFKRPPPNAYTLPEELIKKDKRFIFHKRLKANKRVIAGPCKVGPTYNVTNYNVGKDSLQWTFTKGQRNKIIAGPFNSLLTPADYPGFKTPCAELFEEDGVLPHPFHANFTSIPKTRYPDIPGPGTYTIRDPDSGLSKSFGMAPNQDFSTEIPAPNEYDVESKIGKDCPAFSITLPLKKQPLPFRVPSPGAYMIERKFEHKEKIIMACRVPSPVLVKMPDPATYTIKGDTDKPKPCLLQC</sequence>
<protein>
    <submittedName>
        <fullName evidence="1">Uncharacterized protein</fullName>
    </submittedName>
</protein>
<keyword evidence="2" id="KW-1185">Reference proteome</keyword>
<reference evidence="1 2" key="1">
    <citation type="submission" date="2024-02" db="EMBL/GenBank/DDBJ databases">
        <title>Chromosome-scale genome assembly of the rough periwinkle Littorina saxatilis.</title>
        <authorList>
            <person name="De Jode A."/>
            <person name="Faria R."/>
            <person name="Formenti G."/>
            <person name="Sims Y."/>
            <person name="Smith T.P."/>
            <person name="Tracey A."/>
            <person name="Wood J.M.D."/>
            <person name="Zagrodzka Z.B."/>
            <person name="Johannesson K."/>
            <person name="Butlin R.K."/>
            <person name="Leder E.H."/>
        </authorList>
    </citation>
    <scope>NUCLEOTIDE SEQUENCE [LARGE SCALE GENOMIC DNA]</scope>
    <source>
        <strain evidence="1">Snail1</strain>
        <tissue evidence="1">Muscle</tissue>
    </source>
</reference>
<dbReference type="Proteomes" id="UP001374579">
    <property type="component" value="Unassembled WGS sequence"/>
</dbReference>
<gene>
    <name evidence="1" type="ORF">V1264_019994</name>
</gene>
<comment type="caution">
    <text evidence="1">The sequence shown here is derived from an EMBL/GenBank/DDBJ whole genome shotgun (WGS) entry which is preliminary data.</text>
</comment>
<dbReference type="InterPro" id="IPR051291">
    <property type="entry name" value="CIMAP"/>
</dbReference>